<accession>A0A4V1E0R5</accession>
<gene>
    <name evidence="1" type="ORF">EOK75_07215</name>
</gene>
<name>A0A4V1E0R5_9RHOB</name>
<organism evidence="1 2">
    <name type="scientific">Pseudorhodobacter turbinis</name>
    <dbReference type="NCBI Taxonomy" id="2500533"/>
    <lineage>
        <taxon>Bacteria</taxon>
        <taxon>Pseudomonadati</taxon>
        <taxon>Pseudomonadota</taxon>
        <taxon>Alphaproteobacteria</taxon>
        <taxon>Rhodobacterales</taxon>
        <taxon>Paracoccaceae</taxon>
        <taxon>Pseudorhodobacter</taxon>
    </lineage>
</organism>
<dbReference type="EMBL" id="CP039964">
    <property type="protein sequence ID" value="QCO55554.1"/>
    <property type="molecule type" value="Genomic_DNA"/>
</dbReference>
<evidence type="ECO:0000313" key="1">
    <source>
        <dbReference type="EMBL" id="QCO55554.1"/>
    </source>
</evidence>
<reference evidence="1 2" key="1">
    <citation type="submission" date="2019-05" db="EMBL/GenBank/DDBJ databases">
        <title>Pseudorhodobacter turbinis sp. nov., isolated from the gut of the Korean turban shell.</title>
        <authorList>
            <person name="Jeong Y.-S."/>
            <person name="Kang W.-R."/>
            <person name="Bae J.-W."/>
        </authorList>
    </citation>
    <scope>NUCLEOTIDE SEQUENCE [LARGE SCALE GENOMIC DNA]</scope>
    <source>
        <strain evidence="1 2">S12M18</strain>
    </source>
</reference>
<dbReference type="AlphaFoldDB" id="A0A4V1E0R5"/>
<protein>
    <submittedName>
        <fullName evidence="1">Uncharacterized protein</fullName>
    </submittedName>
</protein>
<keyword evidence="2" id="KW-1185">Reference proteome</keyword>
<dbReference type="RefSeq" id="WP_137193221.1">
    <property type="nucleotide sequence ID" value="NZ_CP039964.1"/>
</dbReference>
<dbReference type="Proteomes" id="UP000298631">
    <property type="component" value="Chromosome"/>
</dbReference>
<evidence type="ECO:0000313" key="2">
    <source>
        <dbReference type="Proteomes" id="UP000298631"/>
    </source>
</evidence>
<sequence>MPSARQESRPRSTPHETFERDKAMALPARVFWTLENLAVRWGCAPADIVGWATEGIIEIVTSVGMVQCSGTEPLIGLVVVCAEDIMPLFWGNRLEAKACMIWRIRPQGTATWKIITAPAHGVPIELHDLMVTTKSAQRFEDEYDPLHRVHVSPGRSSRHDWEGMLQALMIRLFEYGLPETQADFVAQGQDWFVANAKDGSVPDESQIRRKLSLIWRALKKPQ</sequence>
<dbReference type="OrthoDB" id="8222794at2"/>
<proteinExistence type="predicted"/>
<dbReference type="KEGG" id="pseb:EOK75_07215"/>